<reference evidence="2 3" key="1">
    <citation type="submission" date="2023-11" db="EMBL/GenBank/DDBJ databases">
        <title>A Novel Polar Bacteriovorax (B. antarcticus) Isolated from the Biocrust in Antarctica.</title>
        <authorList>
            <person name="Mun W."/>
            <person name="Choi S.Y."/>
            <person name="Mitchell R.J."/>
        </authorList>
    </citation>
    <scope>NUCLEOTIDE SEQUENCE [LARGE SCALE GENOMIC DNA]</scope>
    <source>
        <strain evidence="2 3">PP10</strain>
    </source>
</reference>
<accession>A0ABU5VVV1</accession>
<comment type="caution">
    <text evidence="2">The sequence shown here is derived from an EMBL/GenBank/DDBJ whole genome shotgun (WGS) entry which is preliminary data.</text>
</comment>
<dbReference type="PROSITE" id="PS51257">
    <property type="entry name" value="PROKAR_LIPOPROTEIN"/>
    <property type="match status" value="1"/>
</dbReference>
<proteinExistence type="predicted"/>
<dbReference type="Proteomes" id="UP001302274">
    <property type="component" value="Unassembled WGS sequence"/>
</dbReference>
<organism evidence="2 3">
    <name type="scientific">Bacteriovorax antarcticus</name>
    <dbReference type="NCBI Taxonomy" id="3088717"/>
    <lineage>
        <taxon>Bacteria</taxon>
        <taxon>Pseudomonadati</taxon>
        <taxon>Bdellovibrionota</taxon>
        <taxon>Bacteriovoracia</taxon>
        <taxon>Bacteriovoracales</taxon>
        <taxon>Bacteriovoracaceae</taxon>
        <taxon>Bacteriovorax</taxon>
    </lineage>
</organism>
<feature type="signal peptide" evidence="1">
    <location>
        <begin position="1"/>
        <end position="21"/>
    </location>
</feature>
<dbReference type="EMBL" id="JAYGJQ010000002">
    <property type="protein sequence ID" value="MEA9357193.1"/>
    <property type="molecule type" value="Genomic_DNA"/>
</dbReference>
<sequence>MKKLFSLSLALLLSASCSSVVVPLQTKEFSVPNVAKMNVLFFKTKSKGFDLALNGNSATGKSVVIRKDEITCGRGETVGVVRGIGKVSDQYIMLPAESFKEFHVYCGNKEILAATGDYFVKIKNVYDSNNAGQPDKVIASDVKLVLK</sequence>
<feature type="chain" id="PRO_5045610307" description="Lipoprotein" evidence="1">
    <location>
        <begin position="22"/>
        <end position="147"/>
    </location>
</feature>
<protein>
    <recommendedName>
        <fullName evidence="4">Lipoprotein</fullName>
    </recommendedName>
</protein>
<gene>
    <name evidence="2" type="ORF">SHI21_13290</name>
</gene>
<name>A0ABU5VVV1_9BACT</name>
<evidence type="ECO:0000313" key="3">
    <source>
        <dbReference type="Proteomes" id="UP001302274"/>
    </source>
</evidence>
<evidence type="ECO:0000256" key="1">
    <source>
        <dbReference type="SAM" id="SignalP"/>
    </source>
</evidence>
<keyword evidence="3" id="KW-1185">Reference proteome</keyword>
<evidence type="ECO:0000313" key="2">
    <source>
        <dbReference type="EMBL" id="MEA9357193.1"/>
    </source>
</evidence>
<evidence type="ECO:0008006" key="4">
    <source>
        <dbReference type="Google" id="ProtNLM"/>
    </source>
</evidence>
<keyword evidence="1" id="KW-0732">Signal</keyword>
<dbReference type="RefSeq" id="WP_323577092.1">
    <property type="nucleotide sequence ID" value="NZ_JAYGJQ010000002.1"/>
</dbReference>